<organism evidence="2 3">
    <name type="scientific">Toxocara canis</name>
    <name type="common">Canine roundworm</name>
    <dbReference type="NCBI Taxonomy" id="6265"/>
    <lineage>
        <taxon>Eukaryota</taxon>
        <taxon>Metazoa</taxon>
        <taxon>Ecdysozoa</taxon>
        <taxon>Nematoda</taxon>
        <taxon>Chromadorea</taxon>
        <taxon>Rhabditida</taxon>
        <taxon>Spirurina</taxon>
        <taxon>Ascaridomorpha</taxon>
        <taxon>Ascaridoidea</taxon>
        <taxon>Toxocaridae</taxon>
        <taxon>Toxocara</taxon>
    </lineage>
</organism>
<dbReference type="EMBL" id="UYWY01020844">
    <property type="protein sequence ID" value="VDM42717.1"/>
    <property type="molecule type" value="Genomic_DNA"/>
</dbReference>
<proteinExistence type="predicted"/>
<keyword evidence="2" id="KW-1185">Reference proteome</keyword>
<accession>A0A183USC6</accession>
<name>A0A183USC6_TOXCA</name>
<evidence type="ECO:0000313" key="2">
    <source>
        <dbReference type="Proteomes" id="UP000050794"/>
    </source>
</evidence>
<gene>
    <name evidence="1" type="ORF">TCNE_LOCUS11396</name>
</gene>
<dbReference type="Proteomes" id="UP000050794">
    <property type="component" value="Unassembled WGS sequence"/>
</dbReference>
<evidence type="ECO:0000313" key="1">
    <source>
        <dbReference type="EMBL" id="VDM42717.1"/>
    </source>
</evidence>
<protein>
    <submittedName>
        <fullName evidence="3">Activin_recp domain-containing protein</fullName>
    </submittedName>
</protein>
<evidence type="ECO:0000313" key="3">
    <source>
        <dbReference type="WBParaSite" id="TCNE_0001139601-mRNA-1"/>
    </source>
</evidence>
<sequence length="282" mass="32336">MCPLGYEEHGHNGTASIICCCDDESFCNYRADMRARTLYKPPPLCKYNNGFQQLFNKYVIKDSIKHHSCLVHYANADVIRGVTSGFVSSAQTLNVLPGMQHNRKVNRNSYSATAPEMSRRTAVSGPFPPGPINLLLLAVKWSFEIWAPLIPIDYSYAFLNDTNKCGYVEAVVNSMYLSSRECKYKVSLDTKYLPLKLFVCRCKTKYVDNVPCDENLTKNIEEMEARQVDRTRSLAAMRQQIMRDKHRFPWPILHMRCMNGMTFMQNVCPLIGVLTSFNHFSR</sequence>
<dbReference type="WBParaSite" id="TCNE_0001139601-mRNA-1">
    <property type="protein sequence ID" value="TCNE_0001139601-mRNA-1"/>
    <property type="gene ID" value="TCNE_0001139601"/>
</dbReference>
<dbReference type="AlphaFoldDB" id="A0A183USC6"/>
<reference evidence="3" key="1">
    <citation type="submission" date="2016-06" db="UniProtKB">
        <authorList>
            <consortium name="WormBaseParasite"/>
        </authorList>
    </citation>
    <scope>IDENTIFICATION</scope>
</reference>
<reference evidence="1 2" key="2">
    <citation type="submission" date="2018-11" db="EMBL/GenBank/DDBJ databases">
        <authorList>
            <consortium name="Pathogen Informatics"/>
        </authorList>
    </citation>
    <scope>NUCLEOTIDE SEQUENCE [LARGE SCALE GENOMIC DNA]</scope>
</reference>